<reference evidence="1 2" key="1">
    <citation type="submission" date="2024-09" db="EMBL/GenBank/DDBJ databases">
        <title>Chromosome-scale assembly of Riccia fluitans.</title>
        <authorList>
            <person name="Paukszto L."/>
            <person name="Sawicki J."/>
            <person name="Karawczyk K."/>
            <person name="Piernik-Szablinska J."/>
            <person name="Szczecinska M."/>
            <person name="Mazdziarz M."/>
        </authorList>
    </citation>
    <scope>NUCLEOTIDE SEQUENCE [LARGE SCALE GENOMIC DNA]</scope>
    <source>
        <strain evidence="1">Rf_01</strain>
        <tissue evidence="1">Aerial parts of the thallus</tissue>
    </source>
</reference>
<proteinExistence type="predicted"/>
<name>A0ABD1ZRS9_9MARC</name>
<evidence type="ECO:0000313" key="1">
    <source>
        <dbReference type="EMBL" id="KAL2653585.1"/>
    </source>
</evidence>
<evidence type="ECO:0000313" key="2">
    <source>
        <dbReference type="Proteomes" id="UP001605036"/>
    </source>
</evidence>
<comment type="caution">
    <text evidence="1">The sequence shown here is derived from an EMBL/GenBank/DDBJ whole genome shotgun (WGS) entry which is preliminary data.</text>
</comment>
<gene>
    <name evidence="1" type="ORF">R1flu_021713</name>
</gene>
<sequence length="184" mass="19522">MTSEGTSPWLEYLNAVLVDPYRSSTKVVTAYPGMLYLVVRDGLQHGQTGEIADFLELREKGDLPYIQSTINSCEGCCASPIASTRGVVGNGSEANSSDGPPIRVNRGRRVTGETALQCKFSSGSALSGQRAGIGSVENCVSIAQRSDLSSPPETRRAVLPDHLIGRLCPSNVQLRGEGVPSFPP</sequence>
<dbReference type="EMBL" id="JBHFFA010000001">
    <property type="protein sequence ID" value="KAL2653585.1"/>
    <property type="molecule type" value="Genomic_DNA"/>
</dbReference>
<keyword evidence="2" id="KW-1185">Reference proteome</keyword>
<dbReference type="AlphaFoldDB" id="A0ABD1ZRS9"/>
<protein>
    <submittedName>
        <fullName evidence="1">Uncharacterized protein</fullName>
    </submittedName>
</protein>
<dbReference type="Proteomes" id="UP001605036">
    <property type="component" value="Unassembled WGS sequence"/>
</dbReference>
<organism evidence="1 2">
    <name type="scientific">Riccia fluitans</name>
    <dbReference type="NCBI Taxonomy" id="41844"/>
    <lineage>
        <taxon>Eukaryota</taxon>
        <taxon>Viridiplantae</taxon>
        <taxon>Streptophyta</taxon>
        <taxon>Embryophyta</taxon>
        <taxon>Marchantiophyta</taxon>
        <taxon>Marchantiopsida</taxon>
        <taxon>Marchantiidae</taxon>
        <taxon>Marchantiales</taxon>
        <taxon>Ricciaceae</taxon>
        <taxon>Riccia</taxon>
    </lineage>
</organism>
<accession>A0ABD1ZRS9</accession>